<proteinExistence type="predicted"/>
<accession>A0A7W8HIU5</accession>
<name>A0A7W8HIU5_9BURK</name>
<gene>
    <name evidence="4" type="ORF">HNQ70_002700</name>
</gene>
<organism evidence="4 5">
    <name type="scientific">Quisquiliibacterium transsilvanicum</name>
    <dbReference type="NCBI Taxonomy" id="1549638"/>
    <lineage>
        <taxon>Bacteria</taxon>
        <taxon>Pseudomonadati</taxon>
        <taxon>Pseudomonadota</taxon>
        <taxon>Betaproteobacteria</taxon>
        <taxon>Burkholderiales</taxon>
        <taxon>Burkholderiaceae</taxon>
        <taxon>Quisquiliibacterium</taxon>
    </lineage>
</organism>
<reference evidence="4 5" key="1">
    <citation type="submission" date="2020-08" db="EMBL/GenBank/DDBJ databases">
        <title>Genomic Encyclopedia of Type Strains, Phase IV (KMG-IV): sequencing the most valuable type-strain genomes for metagenomic binning, comparative biology and taxonomic classification.</title>
        <authorList>
            <person name="Goeker M."/>
        </authorList>
    </citation>
    <scope>NUCLEOTIDE SEQUENCE [LARGE SCALE GENOMIC DNA]</scope>
    <source>
        <strain evidence="4 5">DSM 29781</strain>
    </source>
</reference>
<evidence type="ECO:0000259" key="3">
    <source>
        <dbReference type="Pfam" id="PF00710"/>
    </source>
</evidence>
<evidence type="ECO:0000256" key="2">
    <source>
        <dbReference type="PIRSR" id="PIRSR001220-2"/>
    </source>
</evidence>
<dbReference type="InterPro" id="IPR037152">
    <property type="entry name" value="L-asparaginase_N_sf"/>
</dbReference>
<dbReference type="Gene3D" id="3.40.50.1170">
    <property type="entry name" value="L-asparaginase, N-terminal domain"/>
    <property type="match status" value="1"/>
</dbReference>
<dbReference type="PRINTS" id="PR00139">
    <property type="entry name" value="ASNGLNASE"/>
</dbReference>
<keyword evidence="5" id="KW-1185">Reference proteome</keyword>
<evidence type="ECO:0000313" key="5">
    <source>
        <dbReference type="Proteomes" id="UP000532440"/>
    </source>
</evidence>
<dbReference type="PROSITE" id="PS51732">
    <property type="entry name" value="ASN_GLN_ASE_3"/>
    <property type="match status" value="1"/>
</dbReference>
<dbReference type="EMBL" id="JACHGB010000005">
    <property type="protein sequence ID" value="MBB5272677.1"/>
    <property type="molecule type" value="Genomic_DNA"/>
</dbReference>
<evidence type="ECO:0000256" key="1">
    <source>
        <dbReference type="PIRSR" id="PIRSR001220-1"/>
    </source>
</evidence>
<feature type="active site" description="O-isoaspartyl threonine intermediate" evidence="1">
    <location>
        <position position="11"/>
    </location>
</feature>
<dbReference type="PIRSF" id="PIRSF500176">
    <property type="entry name" value="L_ASNase"/>
    <property type="match status" value="1"/>
</dbReference>
<dbReference type="InterPro" id="IPR036152">
    <property type="entry name" value="Asp/glu_Ase-like_sf"/>
</dbReference>
<feature type="domain" description="L-asparaginase N-terminal" evidence="3">
    <location>
        <begin position="3"/>
        <end position="154"/>
    </location>
</feature>
<dbReference type="EC" id="3.5.1.1" evidence="4"/>
<dbReference type="GO" id="GO:0004067">
    <property type="term" value="F:asparaginase activity"/>
    <property type="evidence" value="ECO:0007669"/>
    <property type="project" value="UniProtKB-UniRule"/>
</dbReference>
<evidence type="ECO:0000313" key="4">
    <source>
        <dbReference type="EMBL" id="MBB5272677.1"/>
    </source>
</evidence>
<dbReference type="PIRSF" id="PIRSF001220">
    <property type="entry name" value="L-ASNase_gatD"/>
    <property type="match status" value="1"/>
</dbReference>
<feature type="binding site" evidence="2">
    <location>
        <position position="53"/>
    </location>
    <ligand>
        <name>substrate</name>
    </ligand>
</feature>
<dbReference type="InterPro" id="IPR006034">
    <property type="entry name" value="Asparaginase/glutaminase-like"/>
</dbReference>
<feature type="binding site" evidence="2">
    <location>
        <begin position="82"/>
        <end position="83"/>
    </location>
    <ligand>
        <name>substrate</name>
    </ligand>
</feature>
<dbReference type="SUPFAM" id="SSF53774">
    <property type="entry name" value="Glutaminase/Asparaginase"/>
    <property type="match status" value="1"/>
</dbReference>
<comment type="caution">
    <text evidence="4">The sequence shown here is derived from an EMBL/GenBank/DDBJ whole genome shotgun (WGS) entry which is preliminary data.</text>
</comment>
<dbReference type="Proteomes" id="UP000532440">
    <property type="component" value="Unassembled WGS sequence"/>
</dbReference>
<dbReference type="RefSeq" id="WP_183968427.1">
    <property type="nucleotide sequence ID" value="NZ_BAABEW010000012.1"/>
</dbReference>
<dbReference type="InterPro" id="IPR027474">
    <property type="entry name" value="L-asparaginase_N"/>
</dbReference>
<keyword evidence="4" id="KW-0378">Hydrolase</keyword>
<dbReference type="Pfam" id="PF00710">
    <property type="entry name" value="Asparaginase"/>
    <property type="match status" value="1"/>
</dbReference>
<sequence length="166" mass="17889">MSLRILATGGTFDKRYDPIAGTLGFARTHLHVLLRQARIEGAATVQELMQVDSLDMTDAHRRQVLEACAASPEDRIVVIHGTDTLVDTARVLGEARLPRTIVLTGAMVPVDLADSDALFNLGFAAGCARVLPHGVHVAMNAQVFAWDAVRKNRALGVFEPVHATQA</sequence>
<dbReference type="AlphaFoldDB" id="A0A7W8HIU5"/>
<protein>
    <submittedName>
        <fullName evidence="4">L-asparaginase</fullName>
        <ecNumber evidence="4">3.5.1.1</ecNumber>
    </submittedName>
</protein>